<evidence type="ECO:0000256" key="3">
    <source>
        <dbReference type="ARBA" id="ARBA00022764"/>
    </source>
</evidence>
<dbReference type="GO" id="GO:0042597">
    <property type="term" value="C:periplasmic space"/>
    <property type="evidence" value="ECO:0007669"/>
    <property type="project" value="UniProtKB-SubCell"/>
</dbReference>
<evidence type="ECO:0000313" key="8">
    <source>
        <dbReference type="Proteomes" id="UP000002028"/>
    </source>
</evidence>
<dbReference type="PANTHER" id="PTHR39210:SF1">
    <property type="entry name" value="HEPARIN-SULFATE LYASE"/>
    <property type="match status" value="1"/>
</dbReference>
<dbReference type="HOGENOM" id="CLU_022012_3_0_10"/>
<dbReference type="InterPro" id="IPR012480">
    <property type="entry name" value="Hepar_II_III_C"/>
</dbReference>
<feature type="domain" description="Heparinase II/III-like C-terminal" evidence="5">
    <location>
        <begin position="324"/>
        <end position="525"/>
    </location>
</feature>
<gene>
    <name evidence="7" type="ordered locus">Slin_4069</name>
</gene>
<dbReference type="Proteomes" id="UP000002028">
    <property type="component" value="Chromosome"/>
</dbReference>
<comment type="subcellular location">
    <subcellularLocation>
        <location evidence="1">Periplasm</location>
    </subcellularLocation>
</comment>
<dbReference type="eggNOG" id="COG5360">
    <property type="taxonomic scope" value="Bacteria"/>
</dbReference>
<dbReference type="InterPro" id="IPR031680">
    <property type="entry name" value="Hepar_II_III_N"/>
</dbReference>
<dbReference type="AlphaFoldDB" id="D2QJL0"/>
<keyword evidence="3" id="KW-0574">Periplasm</keyword>
<dbReference type="GO" id="GO:0016829">
    <property type="term" value="F:lyase activity"/>
    <property type="evidence" value="ECO:0007669"/>
    <property type="project" value="UniProtKB-KW"/>
</dbReference>
<proteinExistence type="predicted"/>
<protein>
    <submittedName>
        <fullName evidence="7">Heparinase II/III family protein</fullName>
    </submittedName>
</protein>
<evidence type="ECO:0000259" key="5">
    <source>
        <dbReference type="Pfam" id="PF07940"/>
    </source>
</evidence>
<evidence type="ECO:0000259" key="6">
    <source>
        <dbReference type="Pfam" id="PF16889"/>
    </source>
</evidence>
<dbReference type="SUPFAM" id="SSF48230">
    <property type="entry name" value="Chondroitin AC/alginate lyase"/>
    <property type="match status" value="1"/>
</dbReference>
<name>D2QJL0_SPILD</name>
<evidence type="ECO:0000256" key="1">
    <source>
        <dbReference type="ARBA" id="ARBA00004418"/>
    </source>
</evidence>
<accession>D2QJL0</accession>
<dbReference type="Pfam" id="PF07940">
    <property type="entry name" value="Hepar_II_III_C"/>
    <property type="match status" value="1"/>
</dbReference>
<keyword evidence="8" id="KW-1185">Reference proteome</keyword>
<feature type="domain" description="Heparin-sulfate lyase N-terminal" evidence="6">
    <location>
        <begin position="139"/>
        <end position="291"/>
    </location>
</feature>
<dbReference type="EMBL" id="CP001769">
    <property type="protein sequence ID" value="ADB40056.1"/>
    <property type="molecule type" value="Genomic_DNA"/>
</dbReference>
<sequence length="545" mass="61612">MNKPGLVWRTVRHLTMRQMVFQLLSRIRTRPRLRFSKITPATYFLTVPEAAKPVTYRAGVFTLLNRTYAPETGAIDWNGRHPETAGYGKLWTYHLNYFDFLNQPGLLPKTGLALIHDFIYQSGSLRDGLEPYPTSLRVMNWIQFLSRHQLQDKTISRHLVAQMELVSRRVEYHIGGNHLLENGFSLLLGALYYRNKRWFAKGSVLVQAELRTQILADGGHYERSPMYHQVLLDQLLTVLLALQADDWHRGQNATFADFLARKAHQMSSWLDSITFRNGDVPMVSDSAFGIAPATNQLRKKAAGLWPVTHNCGIEMGNSGKQKSTDTGYRMFRQDRYELCVDVGSVGPSEQPGHAHADTFSFVLYADGVPLIVDSATSTYELGPRRAWERSTAAHNTVEVNGINSSEVWASFRVGRRARVIILYDAPDRLTARHDGYRHLGLIHERAWSMEPTGITISDQLLSLHKSPSHVPTGVARFHVHPAATVQITGQIVRVDGWMLAFVSEAERLISLESYAMAEGFNQLQPGYCIRVDFRGNLKTALTLVQ</sequence>
<keyword evidence="4" id="KW-0456">Lyase</keyword>
<organism evidence="7 8">
    <name type="scientific">Spirosoma linguale (strain ATCC 33905 / DSM 74 / LMG 10896 / Claus 1)</name>
    <dbReference type="NCBI Taxonomy" id="504472"/>
    <lineage>
        <taxon>Bacteria</taxon>
        <taxon>Pseudomonadati</taxon>
        <taxon>Bacteroidota</taxon>
        <taxon>Cytophagia</taxon>
        <taxon>Cytophagales</taxon>
        <taxon>Cytophagaceae</taxon>
        <taxon>Spirosoma</taxon>
    </lineage>
</organism>
<evidence type="ECO:0000256" key="4">
    <source>
        <dbReference type="ARBA" id="ARBA00023239"/>
    </source>
</evidence>
<evidence type="ECO:0000313" key="7">
    <source>
        <dbReference type="EMBL" id="ADB40056.1"/>
    </source>
</evidence>
<dbReference type="Gene3D" id="2.70.98.70">
    <property type="match status" value="1"/>
</dbReference>
<dbReference type="KEGG" id="sli:Slin_4069"/>
<dbReference type="PANTHER" id="PTHR39210">
    <property type="entry name" value="HEPARIN-SULFATE LYASE"/>
    <property type="match status" value="1"/>
</dbReference>
<dbReference type="STRING" id="504472.Slin_4069"/>
<keyword evidence="2" id="KW-0732">Signal</keyword>
<reference evidence="7 8" key="1">
    <citation type="journal article" date="2010" name="Stand. Genomic Sci.">
        <title>Complete genome sequence of Spirosoma linguale type strain (1).</title>
        <authorList>
            <person name="Lail K."/>
            <person name="Sikorski J."/>
            <person name="Saunders E."/>
            <person name="Lapidus A."/>
            <person name="Glavina Del Rio T."/>
            <person name="Copeland A."/>
            <person name="Tice H."/>
            <person name="Cheng J.-F."/>
            <person name="Lucas S."/>
            <person name="Nolan M."/>
            <person name="Bruce D."/>
            <person name="Goodwin L."/>
            <person name="Pitluck S."/>
            <person name="Ivanova N."/>
            <person name="Mavromatis K."/>
            <person name="Ovchinnikova G."/>
            <person name="Pati A."/>
            <person name="Chen A."/>
            <person name="Palaniappan K."/>
            <person name="Land M."/>
            <person name="Hauser L."/>
            <person name="Chang Y.-J."/>
            <person name="Jeffries C.D."/>
            <person name="Chain P."/>
            <person name="Brettin T."/>
            <person name="Detter J.C."/>
            <person name="Schuetze A."/>
            <person name="Rohde M."/>
            <person name="Tindall B.J."/>
            <person name="Goeker M."/>
            <person name="Bristow J."/>
            <person name="Eisen J.A."/>
            <person name="Markowitz V."/>
            <person name="Hugenholtz P."/>
            <person name="Kyrpides N.C."/>
            <person name="Klenk H.-P."/>
            <person name="Chen F."/>
        </authorList>
    </citation>
    <scope>NUCLEOTIDE SEQUENCE [LARGE SCALE GENOMIC DNA]</scope>
    <source>
        <strain evidence="8">ATCC 33905 / DSM 74 / LMG 10896 / Claus 1</strain>
    </source>
</reference>
<dbReference type="RefSeq" id="WP_012928566.1">
    <property type="nucleotide sequence ID" value="NC_013730.1"/>
</dbReference>
<evidence type="ECO:0000256" key="2">
    <source>
        <dbReference type="ARBA" id="ARBA00022729"/>
    </source>
</evidence>
<dbReference type="InterPro" id="IPR008929">
    <property type="entry name" value="Chondroitin_lyas"/>
</dbReference>
<dbReference type="Pfam" id="PF16889">
    <property type="entry name" value="Hepar_II_III_N"/>
    <property type="match status" value="1"/>
</dbReference>
<dbReference type="Gene3D" id="1.50.10.100">
    <property type="entry name" value="Chondroitin AC/alginate lyase"/>
    <property type="match status" value="1"/>
</dbReference>